<dbReference type="SUPFAM" id="SSF52540">
    <property type="entry name" value="P-loop containing nucleoside triphosphate hydrolases"/>
    <property type="match status" value="1"/>
</dbReference>
<keyword evidence="5 9" id="KW-0227">DNA damage</keyword>
<evidence type="ECO:0000256" key="9">
    <source>
        <dbReference type="PIRNR" id="PIRNR003128"/>
    </source>
</evidence>
<dbReference type="GO" id="GO:0009432">
    <property type="term" value="P:SOS response"/>
    <property type="evidence" value="ECO:0007669"/>
    <property type="project" value="TreeGrafter"/>
</dbReference>
<dbReference type="CDD" id="cd03241">
    <property type="entry name" value="ABC_RecN"/>
    <property type="match status" value="1"/>
</dbReference>
<evidence type="ECO:0000256" key="3">
    <source>
        <dbReference type="ARBA" id="ARBA00021315"/>
    </source>
</evidence>
<dbReference type="NCBIfam" id="TIGR00634">
    <property type="entry name" value="recN"/>
    <property type="match status" value="1"/>
</dbReference>
<dbReference type="InterPro" id="IPR003593">
    <property type="entry name" value="AAA+_ATPase"/>
</dbReference>
<evidence type="ECO:0000256" key="5">
    <source>
        <dbReference type="ARBA" id="ARBA00022763"/>
    </source>
</evidence>
<protein>
    <recommendedName>
        <fullName evidence="3 9">DNA repair protein RecN</fullName>
    </recommendedName>
    <alternativeName>
        <fullName evidence="8 9">Recombination protein N</fullName>
    </alternativeName>
</protein>
<name>A0A135Z8A4_GARVA</name>
<evidence type="ECO:0000256" key="7">
    <source>
        <dbReference type="ARBA" id="ARBA00023204"/>
    </source>
</evidence>
<evidence type="ECO:0000256" key="6">
    <source>
        <dbReference type="ARBA" id="ARBA00022840"/>
    </source>
</evidence>
<dbReference type="PANTHER" id="PTHR11059">
    <property type="entry name" value="DNA REPAIR PROTEIN RECN"/>
    <property type="match status" value="1"/>
</dbReference>
<dbReference type="GO" id="GO:0006281">
    <property type="term" value="P:DNA repair"/>
    <property type="evidence" value="ECO:0007669"/>
    <property type="project" value="UniProtKB-KW"/>
</dbReference>
<dbReference type="GO" id="GO:0005524">
    <property type="term" value="F:ATP binding"/>
    <property type="evidence" value="ECO:0007669"/>
    <property type="project" value="UniProtKB-KW"/>
</dbReference>
<dbReference type="InterPro" id="IPR004604">
    <property type="entry name" value="DNA_recomb/repair_RecN"/>
</dbReference>
<dbReference type="PANTHER" id="PTHR11059:SF0">
    <property type="entry name" value="DNA REPAIR PROTEIN RECN"/>
    <property type="match status" value="1"/>
</dbReference>
<dbReference type="Proteomes" id="UP000070505">
    <property type="component" value="Unassembled WGS sequence"/>
</dbReference>
<sequence>MLEELEIRNLGPISHALFTPSHSMTAITGETGAGKSMLLSAISLISGGKAQLSRIAANADESWVQGVFCTYKDSSLANLLQSSGIYLEESDTNNSKLDVYVSRSIPKNGRSRATVSGKGVPKTLLSQISSYAITIHGQSDQLRIASKANQRDFLDIIANDSAELKEYYNAFQDWKSAKESYNRIINQESSVRQRADYLRESLEKIDHIDPKPNEDIDLIEKRNRIENAAQIIRGVSDAVSSIDASQIDYSSDSIDILHLIDNAIKALRSIRIEGLYDDILNQLDDISAQLSDIVMQLTQQLDIDESQEDLDSINARIHDLNELTRRWGPKIEDVLEWSKKARYELEDLDDSPEAIKRAKELCNEKYCNALRLAKILTEKRVDAARKLSDDVTEELKSLAMQDALLIVKVVENEKDGSGDIRLDSHGADSIEFLFKPFPASSDLPIASSASGGELSRLMLAMELVAARCRRNDNHEMTFIFDEVDAGVGGVAALELGKRLAQLAKSCQVIVVTHLAQVASFADTQYVVQKTIEHKENSLNQNDSAADSAAASDSSTLLADTTITKLGYEDRVLEIARMLSGSDSKASLQHARELLENSKI</sequence>
<comment type="caution">
    <text evidence="11">The sequence shown here is derived from an EMBL/GenBank/DDBJ whole genome shotgun (WGS) entry which is preliminary data.</text>
</comment>
<dbReference type="PATRIC" id="fig|2702.101.peg.493"/>
<dbReference type="RefSeq" id="WP_075523386.1">
    <property type="nucleotide sequence ID" value="NZ_KQ961857.1"/>
</dbReference>
<evidence type="ECO:0000256" key="1">
    <source>
        <dbReference type="ARBA" id="ARBA00003618"/>
    </source>
</evidence>
<feature type="domain" description="AAA+ ATPase" evidence="10">
    <location>
        <begin position="21"/>
        <end position="538"/>
    </location>
</feature>
<organism evidence="11 12">
    <name type="scientific">Gardnerella vaginalis</name>
    <dbReference type="NCBI Taxonomy" id="2702"/>
    <lineage>
        <taxon>Bacteria</taxon>
        <taxon>Bacillati</taxon>
        <taxon>Actinomycetota</taxon>
        <taxon>Actinomycetes</taxon>
        <taxon>Bifidobacteriales</taxon>
        <taxon>Bifidobacteriaceae</taxon>
        <taxon>Gardnerella</taxon>
    </lineage>
</organism>
<accession>A0A135Z8A4</accession>
<keyword evidence="4" id="KW-0547">Nucleotide-binding</keyword>
<dbReference type="PIRSF" id="PIRSF003128">
    <property type="entry name" value="RecN"/>
    <property type="match status" value="1"/>
</dbReference>
<dbReference type="InterPro" id="IPR027417">
    <property type="entry name" value="P-loop_NTPase"/>
</dbReference>
<comment type="function">
    <text evidence="1 9">May be involved in recombinational repair of damaged DNA.</text>
</comment>
<reference evidence="11 12" key="1">
    <citation type="submission" date="2016-02" db="EMBL/GenBank/DDBJ databases">
        <authorList>
            <person name="Wen L."/>
            <person name="He K."/>
            <person name="Yang H."/>
        </authorList>
    </citation>
    <scope>NUCLEOTIDE SEQUENCE [LARGE SCALE GENOMIC DNA]</scope>
    <source>
        <strain evidence="11 12">CMW7778B</strain>
    </source>
</reference>
<proteinExistence type="inferred from homology"/>
<dbReference type="GO" id="GO:0043590">
    <property type="term" value="C:bacterial nucleoid"/>
    <property type="evidence" value="ECO:0007669"/>
    <property type="project" value="TreeGrafter"/>
</dbReference>
<dbReference type="EMBL" id="LSRC01000019">
    <property type="protein sequence ID" value="KXI17862.1"/>
    <property type="molecule type" value="Genomic_DNA"/>
</dbReference>
<dbReference type="InterPro" id="IPR003395">
    <property type="entry name" value="RecF/RecN/SMC_N"/>
</dbReference>
<dbReference type="Pfam" id="PF02463">
    <property type="entry name" value="SMC_N"/>
    <property type="match status" value="1"/>
</dbReference>
<evidence type="ECO:0000256" key="2">
    <source>
        <dbReference type="ARBA" id="ARBA00009441"/>
    </source>
</evidence>
<evidence type="ECO:0000313" key="11">
    <source>
        <dbReference type="EMBL" id="KXI17862.1"/>
    </source>
</evidence>
<dbReference type="Gene3D" id="3.40.50.300">
    <property type="entry name" value="P-loop containing nucleotide triphosphate hydrolases"/>
    <property type="match status" value="2"/>
</dbReference>
<keyword evidence="7 9" id="KW-0234">DNA repair</keyword>
<keyword evidence="6" id="KW-0067">ATP-binding</keyword>
<dbReference type="GO" id="GO:0006310">
    <property type="term" value="P:DNA recombination"/>
    <property type="evidence" value="ECO:0007669"/>
    <property type="project" value="InterPro"/>
</dbReference>
<dbReference type="SMART" id="SM00382">
    <property type="entry name" value="AAA"/>
    <property type="match status" value="1"/>
</dbReference>
<dbReference type="AlphaFoldDB" id="A0A135Z8A4"/>
<evidence type="ECO:0000256" key="4">
    <source>
        <dbReference type="ARBA" id="ARBA00022741"/>
    </source>
</evidence>
<evidence type="ECO:0000313" key="12">
    <source>
        <dbReference type="Proteomes" id="UP000070505"/>
    </source>
</evidence>
<gene>
    <name evidence="11" type="ORF">HMPREF3230_00509</name>
</gene>
<evidence type="ECO:0000256" key="8">
    <source>
        <dbReference type="ARBA" id="ARBA00033408"/>
    </source>
</evidence>
<evidence type="ECO:0000259" key="10">
    <source>
        <dbReference type="SMART" id="SM00382"/>
    </source>
</evidence>
<comment type="similarity">
    <text evidence="2 9">Belongs to the RecN family.</text>
</comment>